<comment type="subcellular location">
    <subcellularLocation>
        <location evidence="1">Nucleus</location>
    </subcellularLocation>
</comment>
<dbReference type="SUPFAM" id="SSF57903">
    <property type="entry name" value="FYVE/PHD zinc finger"/>
    <property type="match status" value="1"/>
</dbReference>
<keyword evidence="12" id="KW-0539">Nucleus</keyword>
<comment type="similarity">
    <text evidence="2">Belongs to the SNF2/RAD54 helicase family.</text>
</comment>
<evidence type="ECO:0000256" key="10">
    <source>
        <dbReference type="ARBA" id="ARBA00023125"/>
    </source>
</evidence>
<feature type="compositionally biased region" description="Polar residues" evidence="14">
    <location>
        <begin position="861"/>
        <end position="874"/>
    </location>
</feature>
<feature type="compositionally biased region" description="Basic and acidic residues" evidence="14">
    <location>
        <begin position="879"/>
        <end position="888"/>
    </location>
</feature>
<dbReference type="GO" id="GO:0016787">
    <property type="term" value="F:hydrolase activity"/>
    <property type="evidence" value="ECO:0007669"/>
    <property type="project" value="UniProtKB-KW"/>
</dbReference>
<dbReference type="InterPro" id="IPR052131">
    <property type="entry name" value="ATRX_domain-containing"/>
</dbReference>
<dbReference type="CDD" id="cd11726">
    <property type="entry name" value="ADDz_ATRX"/>
    <property type="match status" value="1"/>
</dbReference>
<comment type="caution">
    <text evidence="16">The sequence shown here is derived from an EMBL/GenBank/DDBJ whole genome shotgun (WGS) entry which is preliminary data.</text>
</comment>
<organism evidence="16 17">
    <name type="scientific">Coptotermes formosanus</name>
    <name type="common">Formosan subterranean termite</name>
    <dbReference type="NCBI Taxonomy" id="36987"/>
    <lineage>
        <taxon>Eukaryota</taxon>
        <taxon>Metazoa</taxon>
        <taxon>Ecdysozoa</taxon>
        <taxon>Arthropoda</taxon>
        <taxon>Hexapoda</taxon>
        <taxon>Insecta</taxon>
        <taxon>Pterygota</taxon>
        <taxon>Neoptera</taxon>
        <taxon>Polyneoptera</taxon>
        <taxon>Dictyoptera</taxon>
        <taxon>Blattodea</taxon>
        <taxon>Blattoidea</taxon>
        <taxon>Termitoidae</taxon>
        <taxon>Rhinotermitidae</taxon>
        <taxon>Coptotermes</taxon>
    </lineage>
</organism>
<dbReference type="AlphaFoldDB" id="A0A6L2PXI5"/>
<dbReference type="EMBL" id="BLKM01005747">
    <property type="protein sequence ID" value="GFG35258.1"/>
    <property type="molecule type" value="Genomic_DNA"/>
</dbReference>
<dbReference type="GO" id="GO:0006338">
    <property type="term" value="P:chromatin remodeling"/>
    <property type="evidence" value="ECO:0007669"/>
    <property type="project" value="TreeGrafter"/>
</dbReference>
<feature type="domain" description="PHD-type" evidence="15">
    <location>
        <begin position="1"/>
        <end position="135"/>
    </location>
</feature>
<dbReference type="GO" id="GO:0003678">
    <property type="term" value="F:DNA helicase activity"/>
    <property type="evidence" value="ECO:0007669"/>
    <property type="project" value="UniProtKB-EC"/>
</dbReference>
<keyword evidence="11" id="KW-0234">DNA repair</keyword>
<comment type="catalytic activity">
    <reaction evidence="13">
        <text>ATP + H2O = ADP + phosphate + H(+)</text>
        <dbReference type="Rhea" id="RHEA:13065"/>
        <dbReference type="ChEBI" id="CHEBI:15377"/>
        <dbReference type="ChEBI" id="CHEBI:15378"/>
        <dbReference type="ChEBI" id="CHEBI:30616"/>
        <dbReference type="ChEBI" id="CHEBI:43474"/>
        <dbReference type="ChEBI" id="CHEBI:456216"/>
        <dbReference type="EC" id="3.6.4.12"/>
    </reaction>
</comment>
<keyword evidence="8" id="KW-0862">Zinc</keyword>
<evidence type="ECO:0000256" key="1">
    <source>
        <dbReference type="ARBA" id="ARBA00004123"/>
    </source>
</evidence>
<dbReference type="GO" id="GO:0005524">
    <property type="term" value="F:ATP binding"/>
    <property type="evidence" value="ECO:0007669"/>
    <property type="project" value="UniProtKB-KW"/>
</dbReference>
<gene>
    <name evidence="16" type="ORF">Cfor_06547</name>
</gene>
<evidence type="ECO:0000256" key="9">
    <source>
        <dbReference type="ARBA" id="ARBA00022840"/>
    </source>
</evidence>
<dbReference type="GO" id="GO:0031297">
    <property type="term" value="P:replication fork processing"/>
    <property type="evidence" value="ECO:0007669"/>
    <property type="project" value="TreeGrafter"/>
</dbReference>
<keyword evidence="5" id="KW-0227">DNA damage</keyword>
<evidence type="ECO:0000256" key="2">
    <source>
        <dbReference type="ARBA" id="ARBA00007025"/>
    </source>
</evidence>
<keyword evidence="4" id="KW-0547">Nucleotide-binding</keyword>
<evidence type="ECO:0000256" key="8">
    <source>
        <dbReference type="ARBA" id="ARBA00022833"/>
    </source>
</evidence>
<feature type="compositionally biased region" description="Acidic residues" evidence="14">
    <location>
        <begin position="634"/>
        <end position="645"/>
    </location>
</feature>
<evidence type="ECO:0000256" key="11">
    <source>
        <dbReference type="ARBA" id="ARBA00023204"/>
    </source>
</evidence>
<dbReference type="GO" id="GO:0008270">
    <property type="term" value="F:zinc ion binding"/>
    <property type="evidence" value="ECO:0007669"/>
    <property type="project" value="UniProtKB-KW"/>
</dbReference>
<dbReference type="InterPro" id="IPR011011">
    <property type="entry name" value="Znf_FYVE_PHD"/>
</dbReference>
<dbReference type="OrthoDB" id="6286493at2759"/>
<evidence type="ECO:0000259" key="15">
    <source>
        <dbReference type="PROSITE" id="PS51533"/>
    </source>
</evidence>
<dbReference type="Gene3D" id="3.30.40.10">
    <property type="entry name" value="Zinc/RING finger domain, C3HC4 (zinc finger)"/>
    <property type="match status" value="1"/>
</dbReference>
<evidence type="ECO:0000256" key="4">
    <source>
        <dbReference type="ARBA" id="ARBA00022741"/>
    </source>
</evidence>
<feature type="region of interest" description="Disordered" evidence="14">
    <location>
        <begin position="771"/>
        <end position="966"/>
    </location>
</feature>
<evidence type="ECO:0000256" key="7">
    <source>
        <dbReference type="ARBA" id="ARBA00022801"/>
    </source>
</evidence>
<dbReference type="InterPro" id="IPR013083">
    <property type="entry name" value="Znf_RING/FYVE/PHD"/>
</dbReference>
<keyword evidence="10" id="KW-0238">DNA-binding</keyword>
<dbReference type="GO" id="GO:0005721">
    <property type="term" value="C:pericentric heterochromatin"/>
    <property type="evidence" value="ECO:0007669"/>
    <property type="project" value="TreeGrafter"/>
</dbReference>
<dbReference type="PROSITE" id="PS51533">
    <property type="entry name" value="ADD"/>
    <property type="match status" value="1"/>
</dbReference>
<keyword evidence="9" id="KW-0067">ATP-binding</keyword>
<protein>
    <recommendedName>
        <fullName evidence="15">PHD-type domain-containing protein</fullName>
    </recommendedName>
</protein>
<sequence length="1054" mass="114836">MVMYLRLHCTVCDCHIGCAPVAAFTMAVHKFLRVLICKDCETFYGNGEFVCGDDGSETFCHWCGQGGHLYCCSICPTVFCKKCIGRNLGKRAVKVIAVSDDWVCYRCNLHPLREHRALCWGLSTFLKEQSKGGKKIPEDEAQKSPGFNPLMCCQGEKLPYYRASNPLRPILFNSARKTLNVKDIKTLTLETNETNILRNTLISGGKATFTTPSTVTKTSSETSSIPVIATANFSQPVGVVARQVPSTGKQFMSVKSPTLNNVSDATVKLPAPKATVLSDVSDRNTALSVLQKQPQLTYENAFLSHLAKTGVQSGTFHQNQTPGQNTALTITSHVNVSTPANLEASIPLTYIRSPLRAVLLSPTPNSNAGPTVNKVFLNQNNNSGSVMYTVSPVRMGATQHLQHNAVTPVPTTYCTIMSNDPPKLVPLPRFSNTSFPASGPDRFTCAPPHPKNVVGESAIEIKTAALSVNDGNNDNDIVEVFSNVQDSNVQKVECQWMMETFRRVNCTSRVFLYHADILRQKFEKERSATGRSHIIGKFYRLLKKLLKILNVQKEYVSKEFSDWLNAEEAKHGIPINEGGQNSSSAKGGGSDAEITQDPDLLLDMEITCESDHEDVSDPTAKVQQNVIGCSENLSDSDSDSDDPFDNCESNKPEKVIPVLKPILSHTVREVLRDKCTRKLLLQLLTEHDSKTANTKSKIISFIEGIQSLDGREKSSVKEKEYEISKLKKHVSTVVLTGETSANCNDFAFSAPKHVPCSGAEKEKTMRAEAIASNGKAVQGSQMGTTTSGTEGKARNEESERNKSPFKNSVGKSVDANSEVVQVSQMGTSASGIQGKARNEESERCKCPRKNSVGKSADANRQVVQGTQVETSSSGAEGKAGNEESERNKFPCKSSVGKPVDANSEVVQDLEMRASSSVTEGTAGNKESERGRSVCRNKVAKSIDANSEAIQDSQMETSSSGIEGKTINAKCDKSNQKNQATKRKCHFVSHTVTSSDRETKKRFRTERGAVLVQGKLQRAAIPVTPTDFAALVDSAVQKKLIKPCFVSVVKLNTTN</sequence>
<accession>A0A6L2PXI5</accession>
<evidence type="ECO:0000313" key="16">
    <source>
        <dbReference type="EMBL" id="GFG35258.1"/>
    </source>
</evidence>
<evidence type="ECO:0000313" key="17">
    <source>
        <dbReference type="Proteomes" id="UP000502823"/>
    </source>
</evidence>
<feature type="compositionally biased region" description="Basic and acidic residues" evidence="14">
    <location>
        <begin position="791"/>
        <end position="802"/>
    </location>
</feature>
<feature type="compositionally biased region" description="Polar residues" evidence="14">
    <location>
        <begin position="943"/>
        <end position="960"/>
    </location>
</feature>
<dbReference type="InParanoid" id="A0A6L2PXI5"/>
<keyword evidence="17" id="KW-1185">Reference proteome</keyword>
<dbReference type="GO" id="GO:0010468">
    <property type="term" value="P:regulation of gene expression"/>
    <property type="evidence" value="ECO:0007669"/>
    <property type="project" value="UniProtKB-ARBA"/>
</dbReference>
<keyword evidence="7" id="KW-0378">Hydrolase</keyword>
<dbReference type="InterPro" id="IPR025766">
    <property type="entry name" value="ADD"/>
</dbReference>
<proteinExistence type="inferred from homology"/>
<feature type="compositionally biased region" description="Polar residues" evidence="14">
    <location>
        <begin position="804"/>
        <end position="831"/>
    </location>
</feature>
<feature type="region of interest" description="Disordered" evidence="14">
    <location>
        <begin position="573"/>
        <end position="594"/>
    </location>
</feature>
<dbReference type="PANTHER" id="PTHR46357">
    <property type="entry name" value="TRANSCRIPTIONAL REGULATOR ATRX"/>
    <property type="match status" value="1"/>
</dbReference>
<dbReference type="PANTHER" id="PTHR46357:SF1">
    <property type="entry name" value="TRANSCRIPTIONAL REGULATOR ATRX"/>
    <property type="match status" value="1"/>
</dbReference>
<feature type="compositionally biased region" description="Low complexity" evidence="14">
    <location>
        <begin position="778"/>
        <end position="790"/>
    </location>
</feature>
<evidence type="ECO:0000256" key="13">
    <source>
        <dbReference type="ARBA" id="ARBA00047995"/>
    </source>
</evidence>
<dbReference type="GO" id="GO:0005634">
    <property type="term" value="C:nucleus"/>
    <property type="evidence" value="ECO:0007669"/>
    <property type="project" value="UniProtKB-SubCell"/>
</dbReference>
<dbReference type="Proteomes" id="UP000502823">
    <property type="component" value="Unassembled WGS sequence"/>
</dbReference>
<evidence type="ECO:0000256" key="12">
    <source>
        <dbReference type="ARBA" id="ARBA00023242"/>
    </source>
</evidence>
<keyword evidence="3" id="KW-0479">Metal-binding</keyword>
<evidence type="ECO:0000256" key="5">
    <source>
        <dbReference type="ARBA" id="ARBA00022763"/>
    </source>
</evidence>
<feature type="region of interest" description="Disordered" evidence="14">
    <location>
        <begin position="630"/>
        <end position="649"/>
    </location>
</feature>
<dbReference type="GO" id="GO:0006281">
    <property type="term" value="P:DNA repair"/>
    <property type="evidence" value="ECO:0007669"/>
    <property type="project" value="UniProtKB-KW"/>
</dbReference>
<keyword evidence="6" id="KW-0863">Zinc-finger</keyword>
<reference evidence="17" key="1">
    <citation type="submission" date="2020-01" db="EMBL/GenBank/DDBJ databases">
        <title>Draft genome sequence of the Termite Coptotermes fromosanus.</title>
        <authorList>
            <person name="Itakura S."/>
            <person name="Yosikawa Y."/>
            <person name="Umezawa K."/>
        </authorList>
    </citation>
    <scope>NUCLEOTIDE SEQUENCE [LARGE SCALE GENOMIC DNA]</scope>
</reference>
<evidence type="ECO:0000256" key="6">
    <source>
        <dbReference type="ARBA" id="ARBA00022771"/>
    </source>
</evidence>
<feature type="compositionally biased region" description="Basic and acidic residues" evidence="14">
    <location>
        <begin position="836"/>
        <end position="845"/>
    </location>
</feature>
<evidence type="ECO:0000256" key="3">
    <source>
        <dbReference type="ARBA" id="ARBA00022723"/>
    </source>
</evidence>
<name>A0A6L2PXI5_COPFO</name>
<dbReference type="GO" id="GO:0031490">
    <property type="term" value="F:chromatin DNA binding"/>
    <property type="evidence" value="ECO:0007669"/>
    <property type="project" value="TreeGrafter"/>
</dbReference>
<evidence type="ECO:0000256" key="14">
    <source>
        <dbReference type="SAM" id="MobiDB-lite"/>
    </source>
</evidence>